<evidence type="ECO:0000256" key="3">
    <source>
        <dbReference type="ARBA" id="ARBA00022801"/>
    </source>
</evidence>
<dbReference type="InterPro" id="IPR038765">
    <property type="entry name" value="Papain-like_cys_pep_sf"/>
</dbReference>
<feature type="domain" description="Ubiquitin-like protease family profile" evidence="4">
    <location>
        <begin position="343"/>
        <end position="481"/>
    </location>
</feature>
<evidence type="ECO:0000256" key="2">
    <source>
        <dbReference type="ARBA" id="ARBA00022670"/>
    </source>
</evidence>
<comment type="similarity">
    <text evidence="1">Belongs to the peptidase C48 family.</text>
</comment>
<name>A0A388LZV3_CHABU</name>
<keyword evidence="6" id="KW-1185">Reference proteome</keyword>
<dbReference type="PROSITE" id="PS50600">
    <property type="entry name" value="ULP_PROTEASE"/>
    <property type="match status" value="1"/>
</dbReference>
<accession>A0A388LZV3</accession>
<evidence type="ECO:0000313" key="5">
    <source>
        <dbReference type="EMBL" id="GBG87848.1"/>
    </source>
</evidence>
<keyword evidence="3" id="KW-0378">Hydrolase</keyword>
<dbReference type="GO" id="GO:0008234">
    <property type="term" value="F:cysteine-type peptidase activity"/>
    <property type="evidence" value="ECO:0007669"/>
    <property type="project" value="InterPro"/>
</dbReference>
<dbReference type="Pfam" id="PF02902">
    <property type="entry name" value="Peptidase_C48"/>
    <property type="match status" value="1"/>
</dbReference>
<sequence>MCTEGMSDEGDVDMTKQLKGGTYMSADFKQMMMTQAKKWGMLVEGSKDEMKSGAAKILVLSRLKDIVQASPQDFQELPVIIANGVKYVLLDQLVDFMKKKPDDRNVIHEALHDVIEQALTGKDLITYRVRSMDDDVVCGTPLWDGMFMAALHRLSIATSEVDRNRSREEGWKLVAREADVALYAADGHASTGEEIVRTTSIVRSPINTMSKEEVEEEDVFNDWTMTEQQRERGFEDSTLPIDFEYEIEETRVINNEKDERAPNNKVEVSGSDVRSDEEGEEYDAFWDMEAGGGQASKRWAHAILRLARGNRSRGMVAEAGKRSERMDEEHLFPFTWTSRRHVIAITKRDVLRLGAKQWLNDDVIDMYLQSVYEELFPAQDNTTLHVCTTFWHPAVIANQKVYVLKAGWQEWIKSRPAKLHRLSNELRTTSIVLIPVNHKNHWKLLLLLNVGRFLAVTEDNDGQKRPVAIVMDSFQQSGRQE</sequence>
<evidence type="ECO:0000256" key="1">
    <source>
        <dbReference type="ARBA" id="ARBA00005234"/>
    </source>
</evidence>
<dbReference type="Proteomes" id="UP000265515">
    <property type="component" value="Unassembled WGS sequence"/>
</dbReference>
<dbReference type="InterPro" id="IPR003653">
    <property type="entry name" value="Peptidase_C48_C"/>
</dbReference>
<gene>
    <name evidence="5" type="ORF">CBR_g46004</name>
</gene>
<dbReference type="Gramene" id="GBG87848">
    <property type="protein sequence ID" value="GBG87848"/>
    <property type="gene ID" value="CBR_g46004"/>
</dbReference>
<keyword evidence="2" id="KW-0645">Protease</keyword>
<organism evidence="5 6">
    <name type="scientific">Chara braunii</name>
    <name type="common">Braun's stonewort</name>
    <dbReference type="NCBI Taxonomy" id="69332"/>
    <lineage>
        <taxon>Eukaryota</taxon>
        <taxon>Viridiplantae</taxon>
        <taxon>Streptophyta</taxon>
        <taxon>Charophyceae</taxon>
        <taxon>Charales</taxon>
        <taxon>Characeae</taxon>
        <taxon>Chara</taxon>
    </lineage>
</organism>
<dbReference type="OrthoDB" id="1939479at2759"/>
<dbReference type="STRING" id="69332.A0A388LZV3"/>
<dbReference type="SUPFAM" id="SSF54001">
    <property type="entry name" value="Cysteine proteinases"/>
    <property type="match status" value="1"/>
</dbReference>
<evidence type="ECO:0000259" key="4">
    <source>
        <dbReference type="PROSITE" id="PS50600"/>
    </source>
</evidence>
<dbReference type="GO" id="GO:0006508">
    <property type="term" value="P:proteolysis"/>
    <property type="evidence" value="ECO:0007669"/>
    <property type="project" value="UniProtKB-KW"/>
</dbReference>
<reference evidence="5 6" key="1">
    <citation type="journal article" date="2018" name="Cell">
        <title>The Chara Genome: Secondary Complexity and Implications for Plant Terrestrialization.</title>
        <authorList>
            <person name="Nishiyama T."/>
            <person name="Sakayama H."/>
            <person name="Vries J.D."/>
            <person name="Buschmann H."/>
            <person name="Saint-Marcoux D."/>
            <person name="Ullrich K.K."/>
            <person name="Haas F.B."/>
            <person name="Vanderstraeten L."/>
            <person name="Becker D."/>
            <person name="Lang D."/>
            <person name="Vosolsobe S."/>
            <person name="Rombauts S."/>
            <person name="Wilhelmsson P.K.I."/>
            <person name="Janitza P."/>
            <person name="Kern R."/>
            <person name="Heyl A."/>
            <person name="Rumpler F."/>
            <person name="Villalobos L.I.A.C."/>
            <person name="Clay J.M."/>
            <person name="Skokan R."/>
            <person name="Toyoda A."/>
            <person name="Suzuki Y."/>
            <person name="Kagoshima H."/>
            <person name="Schijlen E."/>
            <person name="Tajeshwar N."/>
            <person name="Catarino B."/>
            <person name="Hetherington A.J."/>
            <person name="Saltykova A."/>
            <person name="Bonnot C."/>
            <person name="Breuninger H."/>
            <person name="Symeonidi A."/>
            <person name="Radhakrishnan G.V."/>
            <person name="Van Nieuwerburgh F."/>
            <person name="Deforce D."/>
            <person name="Chang C."/>
            <person name="Karol K.G."/>
            <person name="Hedrich R."/>
            <person name="Ulvskov P."/>
            <person name="Glockner G."/>
            <person name="Delwiche C.F."/>
            <person name="Petrasek J."/>
            <person name="Van de Peer Y."/>
            <person name="Friml J."/>
            <person name="Beilby M."/>
            <person name="Dolan L."/>
            <person name="Kohara Y."/>
            <person name="Sugano S."/>
            <person name="Fujiyama A."/>
            <person name="Delaux P.-M."/>
            <person name="Quint M."/>
            <person name="TheiBen G."/>
            <person name="Hagemann M."/>
            <person name="Harholt J."/>
            <person name="Dunand C."/>
            <person name="Zachgo S."/>
            <person name="Langdale J."/>
            <person name="Maumus F."/>
            <person name="Straeten D.V.D."/>
            <person name="Gould S.B."/>
            <person name="Rensing S.A."/>
        </authorList>
    </citation>
    <scope>NUCLEOTIDE SEQUENCE [LARGE SCALE GENOMIC DNA]</scope>
    <source>
        <strain evidence="5 6">S276</strain>
    </source>
</reference>
<proteinExistence type="inferred from homology"/>
<dbReference type="EMBL" id="BFEA01000635">
    <property type="protein sequence ID" value="GBG87848.1"/>
    <property type="molecule type" value="Genomic_DNA"/>
</dbReference>
<dbReference type="Gene3D" id="3.40.395.10">
    <property type="entry name" value="Adenoviral Proteinase, Chain A"/>
    <property type="match status" value="1"/>
</dbReference>
<protein>
    <recommendedName>
        <fullName evidence="4">Ubiquitin-like protease family profile domain-containing protein</fullName>
    </recommendedName>
</protein>
<comment type="caution">
    <text evidence="5">The sequence shown here is derived from an EMBL/GenBank/DDBJ whole genome shotgun (WGS) entry which is preliminary data.</text>
</comment>
<dbReference type="AlphaFoldDB" id="A0A388LZV3"/>
<evidence type="ECO:0000313" key="6">
    <source>
        <dbReference type="Proteomes" id="UP000265515"/>
    </source>
</evidence>